<feature type="compositionally biased region" description="Low complexity" evidence="1">
    <location>
        <begin position="40"/>
        <end position="61"/>
    </location>
</feature>
<sequence>MKREMGKRASDQEDSIGIHELELAAHSGDDATGDGDADDCAGSVFSDSDSGASSTCSSATESDADDDNGLVADDDDVSSGPVAGSGDGDSTPSVCTECQQIRSVLGDVGAVLVSCGVHTLQLAVHDAVKCAPGVEAMMKRSTRLSKKLHRSVYAKVLKAESLALPAIPNMTRWSSGHKPLADLKPLQGVCGEITAKEEAARRRRQQQRTRRGTGGRRRQGRDRAAGGQRQRAAPTAKKDLPNLTAREWALLDEVNAALEPAAIATKRMQAEQLTVGDFYGAWLVCREKTRALPSAMTAELTRRMEAREKDVLRTDAFAPAIFMDPPYRRHLEKDPDVAQQALVQL</sequence>
<protein>
    <submittedName>
        <fullName evidence="2">Uncharacterized protein</fullName>
    </submittedName>
</protein>
<reference evidence="2" key="1">
    <citation type="submission" date="2022-12" db="EMBL/GenBank/DDBJ databases">
        <title>Chromosome-level genome assembly of the bean flower thrips Megalurothrips usitatus.</title>
        <authorList>
            <person name="Ma L."/>
            <person name="Liu Q."/>
            <person name="Li H."/>
            <person name="Cai W."/>
        </authorList>
    </citation>
    <scope>NUCLEOTIDE SEQUENCE</scope>
    <source>
        <strain evidence="2">Cailab_2022a</strain>
    </source>
</reference>
<dbReference type="InterPro" id="IPR012337">
    <property type="entry name" value="RNaseH-like_sf"/>
</dbReference>
<evidence type="ECO:0000313" key="2">
    <source>
        <dbReference type="EMBL" id="KAJ1526567.1"/>
    </source>
</evidence>
<proteinExistence type="predicted"/>
<dbReference type="AlphaFoldDB" id="A0AAV7XS50"/>
<evidence type="ECO:0000313" key="3">
    <source>
        <dbReference type="Proteomes" id="UP001075354"/>
    </source>
</evidence>
<name>A0AAV7XS50_9NEOP</name>
<feature type="region of interest" description="Disordered" evidence="1">
    <location>
        <begin position="197"/>
        <end position="239"/>
    </location>
</feature>
<feature type="region of interest" description="Disordered" evidence="1">
    <location>
        <begin position="1"/>
        <end position="93"/>
    </location>
</feature>
<organism evidence="2 3">
    <name type="scientific">Megalurothrips usitatus</name>
    <name type="common">bean blossom thrips</name>
    <dbReference type="NCBI Taxonomy" id="439358"/>
    <lineage>
        <taxon>Eukaryota</taxon>
        <taxon>Metazoa</taxon>
        <taxon>Ecdysozoa</taxon>
        <taxon>Arthropoda</taxon>
        <taxon>Hexapoda</taxon>
        <taxon>Insecta</taxon>
        <taxon>Pterygota</taxon>
        <taxon>Neoptera</taxon>
        <taxon>Paraneoptera</taxon>
        <taxon>Thysanoptera</taxon>
        <taxon>Terebrantia</taxon>
        <taxon>Thripoidea</taxon>
        <taxon>Thripidae</taxon>
        <taxon>Megalurothrips</taxon>
    </lineage>
</organism>
<dbReference type="SUPFAM" id="SSF53098">
    <property type="entry name" value="Ribonuclease H-like"/>
    <property type="match status" value="1"/>
</dbReference>
<comment type="caution">
    <text evidence="2">The sequence shown here is derived from an EMBL/GenBank/DDBJ whole genome shotgun (WGS) entry which is preliminary data.</text>
</comment>
<gene>
    <name evidence="2" type="ORF">ONE63_008154</name>
</gene>
<keyword evidence="3" id="KW-1185">Reference proteome</keyword>
<dbReference type="Proteomes" id="UP001075354">
    <property type="component" value="Chromosome 6"/>
</dbReference>
<feature type="compositionally biased region" description="Basic and acidic residues" evidence="1">
    <location>
        <begin position="1"/>
        <end position="29"/>
    </location>
</feature>
<evidence type="ECO:0000256" key="1">
    <source>
        <dbReference type="SAM" id="MobiDB-lite"/>
    </source>
</evidence>
<feature type="compositionally biased region" description="Acidic residues" evidence="1">
    <location>
        <begin position="62"/>
        <end position="77"/>
    </location>
</feature>
<dbReference type="EMBL" id="JAPTSV010000006">
    <property type="protein sequence ID" value="KAJ1526567.1"/>
    <property type="molecule type" value="Genomic_DNA"/>
</dbReference>
<feature type="compositionally biased region" description="Basic residues" evidence="1">
    <location>
        <begin position="201"/>
        <end position="220"/>
    </location>
</feature>
<accession>A0AAV7XS50</accession>